<evidence type="ECO:0000313" key="15">
    <source>
        <dbReference type="Proteomes" id="UP000826300"/>
    </source>
</evidence>
<evidence type="ECO:0000256" key="3">
    <source>
        <dbReference type="ARBA" id="ARBA00022670"/>
    </source>
</evidence>
<evidence type="ECO:0000256" key="10">
    <source>
        <dbReference type="ARBA" id="ARBA00093448"/>
    </source>
</evidence>
<dbReference type="InterPro" id="IPR013230">
    <property type="entry name" value="Peptidase_M15A_C"/>
</dbReference>
<dbReference type="Proteomes" id="UP000826300">
    <property type="component" value="Chromosome"/>
</dbReference>
<dbReference type="InterPro" id="IPR009045">
    <property type="entry name" value="Zn_M74/Hedgehog-like"/>
</dbReference>
<evidence type="ECO:0000256" key="1">
    <source>
        <dbReference type="ARBA" id="ARBA00001947"/>
    </source>
</evidence>
<evidence type="ECO:0000256" key="9">
    <source>
        <dbReference type="ARBA" id="ARBA00023316"/>
    </source>
</evidence>
<sequence>MKTPLYASWRDVPPETWPWPHFRPSELACRGTGQLMVDSEAMDKLEALRRLIDAPMVINSGYRSPVHNRAVQGAPRSKHMEGIAFDVRMEDHDPHRFIAAAREVGFTGIGTYPHMGFVHIDTGPERSWGDPFPPDDDEDHAPPPPALPRKITLAPPPKAKALPRALSKFWPRR</sequence>
<feature type="region of interest" description="Disordered" evidence="12">
    <location>
        <begin position="123"/>
        <end position="173"/>
    </location>
</feature>
<reference evidence="14" key="1">
    <citation type="submission" date="2021-02" db="EMBL/GenBank/DDBJ databases">
        <title>Rhodobacter shimadae sp. nov., an aerobic anoxygenic phototrophic bacterium isolated from a hot spring.</title>
        <authorList>
            <person name="Muramatsu S."/>
            <person name="Haruta S."/>
            <person name="Hirose S."/>
            <person name="Hanada S."/>
        </authorList>
    </citation>
    <scope>NUCLEOTIDE SEQUENCE</scope>
    <source>
        <strain evidence="14">N10</strain>
    </source>
</reference>
<evidence type="ECO:0000256" key="8">
    <source>
        <dbReference type="ARBA" id="ARBA00023049"/>
    </source>
</evidence>
<dbReference type="SUPFAM" id="SSF55166">
    <property type="entry name" value="Hedgehog/DD-peptidase"/>
    <property type="match status" value="1"/>
</dbReference>
<dbReference type="InterPro" id="IPR010275">
    <property type="entry name" value="MepK"/>
</dbReference>
<dbReference type="PANTHER" id="PTHR37425">
    <property type="match status" value="1"/>
</dbReference>
<keyword evidence="8" id="KW-0482">Metalloprotease</keyword>
<gene>
    <name evidence="14" type="ORF">JO391_06915</name>
</gene>
<accession>A0A8G1ED24</accession>
<protein>
    <recommendedName>
        <fullName evidence="11">Murein endopeptidase K</fullName>
    </recommendedName>
</protein>
<dbReference type="RefSeq" id="WP_220663647.1">
    <property type="nucleotide sequence ID" value="NZ_CP069370.1"/>
</dbReference>
<evidence type="ECO:0000256" key="4">
    <source>
        <dbReference type="ARBA" id="ARBA00022723"/>
    </source>
</evidence>
<feature type="domain" description="Peptidase M15A C-terminal" evidence="13">
    <location>
        <begin position="20"/>
        <end position="121"/>
    </location>
</feature>
<dbReference type="GO" id="GO:0046872">
    <property type="term" value="F:metal ion binding"/>
    <property type="evidence" value="ECO:0007669"/>
    <property type="project" value="UniProtKB-KW"/>
</dbReference>
<dbReference type="Pfam" id="PF08291">
    <property type="entry name" value="Peptidase_M15_3"/>
    <property type="match status" value="1"/>
</dbReference>
<dbReference type="Gene3D" id="3.30.1380.10">
    <property type="match status" value="1"/>
</dbReference>
<evidence type="ECO:0000256" key="11">
    <source>
        <dbReference type="ARBA" id="ARBA00093666"/>
    </source>
</evidence>
<keyword evidence="4" id="KW-0479">Metal-binding</keyword>
<evidence type="ECO:0000256" key="12">
    <source>
        <dbReference type="SAM" id="MobiDB-lite"/>
    </source>
</evidence>
<dbReference type="KEGG" id="nsm:JO391_06915"/>
<evidence type="ECO:0000256" key="2">
    <source>
        <dbReference type="ARBA" id="ARBA00004776"/>
    </source>
</evidence>
<proteinExistence type="inferred from homology"/>
<keyword evidence="7" id="KW-0862">Zinc</keyword>
<evidence type="ECO:0000313" key="14">
    <source>
        <dbReference type="EMBL" id="QYZ71230.1"/>
    </source>
</evidence>
<keyword evidence="6" id="KW-0378">Hydrolase</keyword>
<feature type="compositionally biased region" description="Low complexity" evidence="12">
    <location>
        <begin position="159"/>
        <end position="173"/>
    </location>
</feature>
<keyword evidence="9" id="KW-0961">Cell wall biogenesis/degradation</keyword>
<comment type="pathway">
    <text evidence="2">Cell wall biogenesis; cell wall polysaccharide biosynthesis.</text>
</comment>
<comment type="similarity">
    <text evidence="10">Belongs to the peptidase M15 family.</text>
</comment>
<evidence type="ECO:0000259" key="13">
    <source>
        <dbReference type="Pfam" id="PF08291"/>
    </source>
</evidence>
<keyword evidence="5" id="KW-0732">Signal</keyword>
<organism evidence="14 15">
    <name type="scientific">Neotabrizicola shimadae</name>
    <dbReference type="NCBI Taxonomy" id="2807096"/>
    <lineage>
        <taxon>Bacteria</taxon>
        <taxon>Pseudomonadati</taxon>
        <taxon>Pseudomonadota</taxon>
        <taxon>Alphaproteobacteria</taxon>
        <taxon>Rhodobacterales</taxon>
        <taxon>Paracoccaceae</taxon>
        <taxon>Neotabrizicola</taxon>
    </lineage>
</organism>
<comment type="cofactor">
    <cofactor evidence="1">
        <name>Zn(2+)</name>
        <dbReference type="ChEBI" id="CHEBI:29105"/>
    </cofactor>
</comment>
<dbReference type="EMBL" id="CP069370">
    <property type="protein sequence ID" value="QYZ71230.1"/>
    <property type="molecule type" value="Genomic_DNA"/>
</dbReference>
<keyword evidence="3" id="KW-0645">Protease</keyword>
<name>A0A8G1ED24_9RHOB</name>
<dbReference type="PANTHER" id="PTHR37425:SF1">
    <property type="entry name" value="OUTER MEMBRANE PROTEIN"/>
    <property type="match status" value="1"/>
</dbReference>
<evidence type="ECO:0000256" key="6">
    <source>
        <dbReference type="ARBA" id="ARBA00022801"/>
    </source>
</evidence>
<evidence type="ECO:0000256" key="7">
    <source>
        <dbReference type="ARBA" id="ARBA00022833"/>
    </source>
</evidence>
<dbReference type="GO" id="GO:0006508">
    <property type="term" value="P:proteolysis"/>
    <property type="evidence" value="ECO:0007669"/>
    <property type="project" value="UniProtKB-KW"/>
</dbReference>
<dbReference type="GO" id="GO:0008237">
    <property type="term" value="F:metallopeptidase activity"/>
    <property type="evidence" value="ECO:0007669"/>
    <property type="project" value="UniProtKB-KW"/>
</dbReference>
<evidence type="ECO:0000256" key="5">
    <source>
        <dbReference type="ARBA" id="ARBA00022729"/>
    </source>
</evidence>
<keyword evidence="15" id="KW-1185">Reference proteome</keyword>
<dbReference type="GO" id="GO:0071555">
    <property type="term" value="P:cell wall organization"/>
    <property type="evidence" value="ECO:0007669"/>
    <property type="project" value="UniProtKB-KW"/>
</dbReference>
<dbReference type="AlphaFoldDB" id="A0A8G1ED24"/>